<dbReference type="AlphaFoldDB" id="A0AAE0BLF3"/>
<feature type="non-terminal residue" evidence="3">
    <location>
        <position position="1"/>
    </location>
</feature>
<evidence type="ECO:0000313" key="4">
    <source>
        <dbReference type="Proteomes" id="UP001190700"/>
    </source>
</evidence>
<dbReference type="InterPro" id="IPR039261">
    <property type="entry name" value="FNR_nucleotide-bd"/>
</dbReference>
<protein>
    <recommendedName>
        <fullName evidence="2">Ferric reductase NAD binding domain-containing protein</fullName>
    </recommendedName>
</protein>
<dbReference type="GO" id="GO:0016491">
    <property type="term" value="F:oxidoreductase activity"/>
    <property type="evidence" value="ECO:0007669"/>
    <property type="project" value="UniProtKB-KW"/>
</dbReference>
<keyword evidence="4" id="KW-1185">Reference proteome</keyword>
<keyword evidence="1" id="KW-0560">Oxidoreductase</keyword>
<gene>
    <name evidence="3" type="ORF">CYMTET_51828</name>
</gene>
<reference evidence="3 4" key="1">
    <citation type="journal article" date="2015" name="Genome Biol. Evol.">
        <title>Comparative Genomics of a Bacterivorous Green Alga Reveals Evolutionary Causalities and Consequences of Phago-Mixotrophic Mode of Nutrition.</title>
        <authorList>
            <person name="Burns J.A."/>
            <person name="Paasch A."/>
            <person name="Narechania A."/>
            <person name="Kim E."/>
        </authorList>
    </citation>
    <scope>NUCLEOTIDE SEQUENCE [LARGE SCALE GENOMIC DNA]</scope>
    <source>
        <strain evidence="3 4">PLY_AMNH</strain>
    </source>
</reference>
<dbReference type="PANTHER" id="PTHR11972:SF153">
    <property type="entry name" value="SUPEROXIDE-GENERATING NADPH OXIDASE HEAVY CHAIN SUBUNIT A"/>
    <property type="match status" value="1"/>
</dbReference>
<dbReference type="Proteomes" id="UP001190700">
    <property type="component" value="Unassembled WGS sequence"/>
</dbReference>
<evidence type="ECO:0000313" key="3">
    <source>
        <dbReference type="EMBL" id="KAK3238139.1"/>
    </source>
</evidence>
<dbReference type="SUPFAM" id="SSF52343">
    <property type="entry name" value="Ferredoxin reductase-like, C-terminal NADP-linked domain"/>
    <property type="match status" value="1"/>
</dbReference>
<proteinExistence type="predicted"/>
<dbReference type="PANTHER" id="PTHR11972">
    <property type="entry name" value="NADPH OXIDASE"/>
    <property type="match status" value="1"/>
</dbReference>
<dbReference type="EMBL" id="LGRX02034321">
    <property type="protein sequence ID" value="KAK3238139.1"/>
    <property type="molecule type" value="Genomic_DNA"/>
</dbReference>
<dbReference type="InterPro" id="IPR013121">
    <property type="entry name" value="Fe_red_NAD-bd_6"/>
</dbReference>
<sequence length="219" mass="24604">GSGAGGHKVMTYGLEGENVLKVDGPYAAPCQHIGEYDVVLLTAAGIGLTPFSSTLQSIINHRWASGQPPRDVHFHWSCRFTEVEAYLWFMRLISDLHKSYKVRRANQETVVFSVTLYLTGESTDAELAGLCETYGLTYAASGQQVDPDEHIIVKKGRPNWEQVFAGLAKRYKDHHIGVFHCGPMGKDLNYHSRTQSRILTNRLHGERENTRFTLHAEVF</sequence>
<dbReference type="PRINTS" id="PR00466">
    <property type="entry name" value="GP91PHOX"/>
</dbReference>
<comment type="caution">
    <text evidence="3">The sequence shown here is derived from an EMBL/GenBank/DDBJ whole genome shotgun (WGS) entry which is preliminary data.</text>
</comment>
<feature type="domain" description="Ferric reductase NAD binding" evidence="2">
    <location>
        <begin position="36"/>
        <end position="184"/>
    </location>
</feature>
<dbReference type="GO" id="GO:0005886">
    <property type="term" value="C:plasma membrane"/>
    <property type="evidence" value="ECO:0007669"/>
    <property type="project" value="TreeGrafter"/>
</dbReference>
<dbReference type="Pfam" id="PF08030">
    <property type="entry name" value="NAD_binding_6"/>
    <property type="match status" value="1"/>
</dbReference>
<dbReference type="InterPro" id="IPR000778">
    <property type="entry name" value="Cyt_b245_heavy_chain"/>
</dbReference>
<accession>A0AAE0BLF3</accession>
<dbReference type="Gene3D" id="3.40.50.80">
    <property type="entry name" value="Nucleotide-binding domain of ferredoxin-NADP reductase (FNR) module"/>
    <property type="match status" value="1"/>
</dbReference>
<evidence type="ECO:0000259" key="2">
    <source>
        <dbReference type="Pfam" id="PF08030"/>
    </source>
</evidence>
<dbReference type="InterPro" id="IPR050369">
    <property type="entry name" value="RBOH/FRE"/>
</dbReference>
<evidence type="ECO:0000256" key="1">
    <source>
        <dbReference type="ARBA" id="ARBA00023002"/>
    </source>
</evidence>
<name>A0AAE0BLF3_9CHLO</name>
<organism evidence="3 4">
    <name type="scientific">Cymbomonas tetramitiformis</name>
    <dbReference type="NCBI Taxonomy" id="36881"/>
    <lineage>
        <taxon>Eukaryota</taxon>
        <taxon>Viridiplantae</taxon>
        <taxon>Chlorophyta</taxon>
        <taxon>Pyramimonadophyceae</taxon>
        <taxon>Pyramimonadales</taxon>
        <taxon>Pyramimonadaceae</taxon>
        <taxon>Cymbomonas</taxon>
    </lineage>
</organism>